<organism evidence="1 2">
    <name type="scientific">Clathrus columnatus</name>
    <dbReference type="NCBI Taxonomy" id="1419009"/>
    <lineage>
        <taxon>Eukaryota</taxon>
        <taxon>Fungi</taxon>
        <taxon>Dikarya</taxon>
        <taxon>Basidiomycota</taxon>
        <taxon>Agaricomycotina</taxon>
        <taxon>Agaricomycetes</taxon>
        <taxon>Phallomycetidae</taxon>
        <taxon>Phallales</taxon>
        <taxon>Clathraceae</taxon>
        <taxon>Clathrus</taxon>
    </lineage>
</organism>
<accession>A0AAV5A5C0</accession>
<evidence type="ECO:0000313" key="1">
    <source>
        <dbReference type="EMBL" id="GJJ08201.1"/>
    </source>
</evidence>
<dbReference type="AlphaFoldDB" id="A0AAV5A5C0"/>
<evidence type="ECO:0000313" key="2">
    <source>
        <dbReference type="Proteomes" id="UP001050691"/>
    </source>
</evidence>
<name>A0AAV5A5C0_9AGAM</name>
<gene>
    <name evidence="1" type="ORF">Clacol_002409</name>
</gene>
<comment type="caution">
    <text evidence="1">The sequence shown here is derived from an EMBL/GenBank/DDBJ whole genome shotgun (WGS) entry which is preliminary data.</text>
</comment>
<keyword evidence="2" id="KW-1185">Reference proteome</keyword>
<proteinExistence type="predicted"/>
<dbReference type="Proteomes" id="UP001050691">
    <property type="component" value="Unassembled WGS sequence"/>
</dbReference>
<dbReference type="EMBL" id="BPWL01000003">
    <property type="protein sequence ID" value="GJJ08201.1"/>
    <property type="molecule type" value="Genomic_DNA"/>
</dbReference>
<sequence length="109" mass="12317">MEQDTKEQTIMLEKAIEISSSDGDSIQEVDPKALLRKMDYRFLPWLISLIEPPLEMPKCVDLRVPSNVVLKKLRPSIWIPICMTCWVCNGVVVQTLQGIVQNYGGLVGD</sequence>
<reference evidence="1" key="1">
    <citation type="submission" date="2021-10" db="EMBL/GenBank/DDBJ databases">
        <title>De novo Genome Assembly of Clathrus columnatus (Basidiomycota, Fungi) Using Illumina and Nanopore Sequence Data.</title>
        <authorList>
            <person name="Ogiso-Tanaka E."/>
            <person name="Itagaki H."/>
            <person name="Hosoya T."/>
            <person name="Hosaka K."/>
        </authorList>
    </citation>
    <scope>NUCLEOTIDE SEQUENCE</scope>
    <source>
        <strain evidence="1">MO-923</strain>
    </source>
</reference>
<protein>
    <submittedName>
        <fullName evidence="1">Uncharacterized protein</fullName>
    </submittedName>
</protein>